<keyword evidence="2" id="KW-1185">Reference proteome</keyword>
<evidence type="ECO:0000313" key="1">
    <source>
        <dbReference type="EMBL" id="MFD2580999.1"/>
    </source>
</evidence>
<dbReference type="RefSeq" id="WP_379073767.1">
    <property type="nucleotide sequence ID" value="NZ_JBHULL010000002.1"/>
</dbReference>
<proteinExistence type="predicted"/>
<reference evidence="2" key="1">
    <citation type="journal article" date="2019" name="Int. J. Syst. Evol. Microbiol.">
        <title>The Global Catalogue of Microorganisms (GCM) 10K type strain sequencing project: providing services to taxonomists for standard genome sequencing and annotation.</title>
        <authorList>
            <consortium name="The Broad Institute Genomics Platform"/>
            <consortium name="The Broad Institute Genome Sequencing Center for Infectious Disease"/>
            <person name="Wu L."/>
            <person name="Ma J."/>
        </authorList>
    </citation>
    <scope>NUCLEOTIDE SEQUENCE [LARGE SCALE GENOMIC DNA]</scope>
    <source>
        <strain evidence="2">KCTC 42866</strain>
    </source>
</reference>
<dbReference type="Pfam" id="PF13563">
    <property type="entry name" value="2_5_RNA_ligase2"/>
    <property type="match status" value="1"/>
</dbReference>
<accession>A0ABW5MEU1</accession>
<evidence type="ECO:0000313" key="2">
    <source>
        <dbReference type="Proteomes" id="UP001597461"/>
    </source>
</evidence>
<comment type="caution">
    <text evidence="1">The sequence shown here is derived from an EMBL/GenBank/DDBJ whole genome shotgun (WGS) entry which is preliminary data.</text>
</comment>
<dbReference type="SUPFAM" id="SSF55144">
    <property type="entry name" value="LigT-like"/>
    <property type="match status" value="1"/>
</dbReference>
<evidence type="ECO:0008006" key="3">
    <source>
        <dbReference type="Google" id="ProtNLM"/>
    </source>
</evidence>
<sequence>MNLKLNRDWYSVVVYPHPEVINEVAVIKDKFAAKIGWYASRNSKAHITVIAFIADQYELAFYIRQIEKFCYSQKQQEVVFDQLSLSKFSRAAVMLPNDSSKPYLNDLLKRLRKQLKTSQTINGSNAHISIGRKLSSSQIDLAESLYSHVSLKFNCDTVAIRKFIETKGQFEVIRTFRFLEKPFNDAQHLLFN</sequence>
<dbReference type="Proteomes" id="UP001597461">
    <property type="component" value="Unassembled WGS sequence"/>
</dbReference>
<protein>
    <recommendedName>
        <fullName evidence="3">2'-5' RNA ligase</fullName>
    </recommendedName>
</protein>
<dbReference type="EMBL" id="JBHULL010000002">
    <property type="protein sequence ID" value="MFD2580999.1"/>
    <property type="molecule type" value="Genomic_DNA"/>
</dbReference>
<organism evidence="1 2">
    <name type="scientific">Pedobacter vanadiisoli</name>
    <dbReference type="NCBI Taxonomy" id="1761975"/>
    <lineage>
        <taxon>Bacteria</taxon>
        <taxon>Pseudomonadati</taxon>
        <taxon>Bacteroidota</taxon>
        <taxon>Sphingobacteriia</taxon>
        <taxon>Sphingobacteriales</taxon>
        <taxon>Sphingobacteriaceae</taxon>
        <taxon>Pedobacter</taxon>
    </lineage>
</organism>
<dbReference type="InterPro" id="IPR009097">
    <property type="entry name" value="Cyclic_Pdiesterase"/>
</dbReference>
<name>A0ABW5MEU1_9SPHI</name>
<dbReference type="Gene3D" id="3.90.1140.10">
    <property type="entry name" value="Cyclic phosphodiesterase"/>
    <property type="match status" value="1"/>
</dbReference>
<gene>
    <name evidence="1" type="ORF">ACFSR6_00760</name>
</gene>